<protein>
    <submittedName>
        <fullName evidence="2">Uncharacterized protein</fullName>
    </submittedName>
</protein>
<keyword evidence="1" id="KW-1133">Transmembrane helix</keyword>
<feature type="transmembrane region" description="Helical" evidence="1">
    <location>
        <begin position="92"/>
        <end position="111"/>
    </location>
</feature>
<dbReference type="AlphaFoldDB" id="A0A382VUT4"/>
<feature type="non-terminal residue" evidence="2">
    <location>
        <position position="167"/>
    </location>
</feature>
<feature type="transmembrane region" description="Helical" evidence="1">
    <location>
        <begin position="55"/>
        <end position="80"/>
    </location>
</feature>
<accession>A0A382VUT4</accession>
<dbReference type="EMBL" id="UINC01154481">
    <property type="protein sequence ID" value="SVD49795.1"/>
    <property type="molecule type" value="Genomic_DNA"/>
</dbReference>
<gene>
    <name evidence="2" type="ORF">METZ01_LOCUS402649</name>
</gene>
<evidence type="ECO:0000256" key="1">
    <source>
        <dbReference type="SAM" id="Phobius"/>
    </source>
</evidence>
<keyword evidence="1" id="KW-0472">Membrane</keyword>
<keyword evidence="1" id="KW-0812">Transmembrane</keyword>
<sequence length="167" mass="19149">MKVEMRKSLDRFNWKLYFALLLTAVLPTLYTTVRINYLGDLPGDWGFNIASQLAWVNLMLEVVQEALILPLFYCIGITIANREETINRVRTGMAVTLGLYLAFTVAILLFATQLTEWMAQNPDTIDATAEYIRLEMFGTTLFSLVRFLIIVFILLDMKEHIYAILGI</sequence>
<evidence type="ECO:0000313" key="2">
    <source>
        <dbReference type="EMBL" id="SVD49795.1"/>
    </source>
</evidence>
<feature type="transmembrane region" description="Helical" evidence="1">
    <location>
        <begin position="131"/>
        <end position="155"/>
    </location>
</feature>
<reference evidence="2" key="1">
    <citation type="submission" date="2018-05" db="EMBL/GenBank/DDBJ databases">
        <authorList>
            <person name="Lanie J.A."/>
            <person name="Ng W.-L."/>
            <person name="Kazmierczak K.M."/>
            <person name="Andrzejewski T.M."/>
            <person name="Davidsen T.M."/>
            <person name="Wayne K.J."/>
            <person name="Tettelin H."/>
            <person name="Glass J.I."/>
            <person name="Rusch D."/>
            <person name="Podicherti R."/>
            <person name="Tsui H.-C.T."/>
            <person name="Winkler M.E."/>
        </authorList>
    </citation>
    <scope>NUCLEOTIDE SEQUENCE</scope>
</reference>
<name>A0A382VUT4_9ZZZZ</name>
<proteinExistence type="predicted"/>
<organism evidence="2">
    <name type="scientific">marine metagenome</name>
    <dbReference type="NCBI Taxonomy" id="408172"/>
    <lineage>
        <taxon>unclassified sequences</taxon>
        <taxon>metagenomes</taxon>
        <taxon>ecological metagenomes</taxon>
    </lineage>
</organism>